<dbReference type="InterPro" id="IPR036961">
    <property type="entry name" value="Kinesin_motor_dom_sf"/>
</dbReference>
<evidence type="ECO:0000313" key="14">
    <source>
        <dbReference type="EMBL" id="PAV73879.1"/>
    </source>
</evidence>
<evidence type="ECO:0008006" key="16">
    <source>
        <dbReference type="Google" id="ProtNLM"/>
    </source>
</evidence>
<dbReference type="STRING" id="2018661.A0A2A2KJ64"/>
<dbReference type="Proteomes" id="UP000218231">
    <property type="component" value="Unassembled WGS sequence"/>
</dbReference>
<evidence type="ECO:0000313" key="15">
    <source>
        <dbReference type="Proteomes" id="UP000218231"/>
    </source>
</evidence>
<evidence type="ECO:0000256" key="4">
    <source>
        <dbReference type="ARBA" id="ARBA00022860"/>
    </source>
</evidence>
<dbReference type="PROSITE" id="PS50096">
    <property type="entry name" value="IQ"/>
    <property type="match status" value="1"/>
</dbReference>
<evidence type="ECO:0000256" key="3">
    <source>
        <dbReference type="ARBA" id="ARBA00022840"/>
    </source>
</evidence>
<dbReference type="Gene3D" id="1.20.5.4820">
    <property type="match status" value="1"/>
</dbReference>
<dbReference type="GO" id="GO:0005863">
    <property type="term" value="C:striated muscle myosin thick filament"/>
    <property type="evidence" value="ECO:0007669"/>
    <property type="project" value="UniProtKB-ARBA"/>
</dbReference>
<evidence type="ECO:0000259" key="12">
    <source>
        <dbReference type="PROSITE" id="PS51456"/>
    </source>
</evidence>
<dbReference type="FunFam" id="1.20.5.4820:FF:000002">
    <property type="entry name" value="Myosin heavy chain 10"/>
    <property type="match status" value="1"/>
</dbReference>
<dbReference type="InterPro" id="IPR004009">
    <property type="entry name" value="SH3_Myosin"/>
</dbReference>
<dbReference type="InterPro" id="IPR001609">
    <property type="entry name" value="Myosin_head_motor_dom-like"/>
</dbReference>
<evidence type="ECO:0000256" key="11">
    <source>
        <dbReference type="SAM" id="MobiDB-lite"/>
    </source>
</evidence>
<dbReference type="Gene3D" id="1.20.120.720">
    <property type="entry name" value="Myosin VI head, motor domain, U50 subdomain"/>
    <property type="match status" value="1"/>
</dbReference>
<dbReference type="Pfam" id="PF01576">
    <property type="entry name" value="Myosin_tail_1"/>
    <property type="match status" value="1"/>
</dbReference>
<name>A0A2A2KJ64_9BILA</name>
<dbReference type="SMART" id="SM00242">
    <property type="entry name" value="MYSc"/>
    <property type="match status" value="1"/>
</dbReference>
<dbReference type="InterPro" id="IPR008989">
    <property type="entry name" value="Myosin_S1_N"/>
</dbReference>
<dbReference type="Gene3D" id="1.20.5.340">
    <property type="match status" value="1"/>
</dbReference>
<dbReference type="Gene3D" id="1.20.58.530">
    <property type="match status" value="1"/>
</dbReference>
<evidence type="ECO:0000256" key="8">
    <source>
        <dbReference type="ARBA" id="ARBA00023203"/>
    </source>
</evidence>
<dbReference type="PROSITE" id="PS51844">
    <property type="entry name" value="SH3_LIKE"/>
    <property type="match status" value="1"/>
</dbReference>
<dbReference type="FunFam" id="1.10.10.820:FF:000001">
    <property type="entry name" value="Myosin heavy chain"/>
    <property type="match status" value="1"/>
</dbReference>
<feature type="compositionally biased region" description="Basic and acidic residues" evidence="11">
    <location>
        <begin position="870"/>
        <end position="892"/>
    </location>
</feature>
<proteinExistence type="inferred from homology"/>
<dbReference type="SUPFAM" id="SSF52540">
    <property type="entry name" value="P-loop containing nucleoside triphosphate hydrolases"/>
    <property type="match status" value="1"/>
</dbReference>
<dbReference type="GO" id="GO:0007015">
    <property type="term" value="P:actin filament organization"/>
    <property type="evidence" value="ECO:0007669"/>
    <property type="project" value="TreeGrafter"/>
</dbReference>
<keyword evidence="6 9" id="KW-0518">Myosin</keyword>
<keyword evidence="5 10" id="KW-0175">Coiled coil</keyword>
<dbReference type="FunFam" id="1.20.120.720:FF:000001">
    <property type="entry name" value="Myosin heavy chain, muscle"/>
    <property type="match status" value="1"/>
</dbReference>
<feature type="binding site" evidence="9">
    <location>
        <begin position="171"/>
        <end position="178"/>
    </location>
    <ligand>
        <name>ATP</name>
        <dbReference type="ChEBI" id="CHEBI:30616"/>
    </ligand>
</feature>
<feature type="domain" description="Myosin motor" evidence="12">
    <location>
        <begin position="78"/>
        <end position="741"/>
    </location>
</feature>
<dbReference type="GO" id="GO:0016459">
    <property type="term" value="C:myosin complex"/>
    <property type="evidence" value="ECO:0007669"/>
    <property type="project" value="UniProtKB-KW"/>
</dbReference>
<feature type="region of interest" description="Disordered" evidence="11">
    <location>
        <begin position="1677"/>
        <end position="1701"/>
    </location>
</feature>
<dbReference type="FunFam" id="2.30.30.360:FF:000001">
    <property type="entry name" value="Myosin heavy chain"/>
    <property type="match status" value="1"/>
</dbReference>
<sequence>MSDLQYLQVQRAALADPARMAEWASKKLCYVPDPNEGFLLGSIKKETNDEVLVELLDSGKQVKLSKDDVQKANPPKFDKVEDMSELTYLNEASVLHNLKERYYSSLIYTYSGLFCVVINPYKKLPIYSESLIEEFKGKKRHEMPPHIFAIADTAYRSMLQEREDQSILCTGESGAGKTENTKKVIQYLAHVAGASRSKASSTNLSPMKGELEQQLLQANPILEAFGNSKTVKNDNSSRFGKFIKINFDMSGYISGANIEHYLLEKSRVLRQAPDERSFHIFYQFLRGTDQAGKDSYLLDPIDKYRFLVNGGLTLPNVDDATEFTNTLNSMKIMGFADEEIHAILRVVSATLLLGNVEFQQERNSDQAMLPDDRVIQKACHLLGLQVIELTKAFLRPRIKVGREFVNKAQSKEQAEFAVEAIAKANYERMFKWLVQRINKSLDKTRRQGASFIGILDIAGFEIFELNSFEQLCINYTNEKLQQLFNNTMFILEQEEYQKEGIQWDFIDFGLDLQPTIDLIEKPMGVLALLDEECLFPKATDKTFVDKLQKTHNKHPKFIVPDMRAKSDFAIVHYADKQHFIVFCIKKLRKNLAPQRMPIFKSNCKITITYYKFQMHKEQLSKMMQTMRCTSPHFVRCIIPNHEKKPGKINSNLVLEQLRCNGVLEGIRICRQGFPNRVPFQEFRHRYEILCPDVIPKNFIDGKESVRMMINYLEIDPNLYRIGQSKVFFRTGVLAHLEEERDFKLTNLIVAFQAQCRGTLARRLYNKRMQQSNAIRVIQRNGLAYLKLRNWQWWRLFTKVKPLLQVTRTDDLIHEKEKELSVTKERLMKIETEWSENSKKLEQRTARRESSSEVSMDGGKSIKSFMAHNLGERHSSIESGREQDRFSTLHEENEGSEEESGVIRSPYQESEPHEQYGQNLEEENERDEKVSYTIEEPDDQDQISVFGEQLVPYSNQSGELMESSEIANQSGHIVASRVIRRTVVRKVMTERNVLQNQLQVEAENVAELEEVRSRLQKRAEELEYHNKECMDRLTEQEQTLEVLQDERKKQQETVRDLEEQLEHEEQARQKLLLDKTNADNKNKALEAKIVELQDTIDKLLKEKRILEEKVNALVAQLSEYEEKTKHGTKVKGKLEQQLHEYEQDLQRERQQRAEVEGQKRKLLADLEDNKDLLEEKRSKVEELTAQLMKREEELTHQLAKTDEDAANTALLQRQIRDMQSTIDELREDVEIEKTNRNKAESMRREISSQLEKMKGDVLDKTDESTMLHDIIARKDEEVASLKRDKEKEVAAIEARLEDTKAKLGRQVEELHEELEIQRKKASQMDKNRVQVEQEREEVTHELAMLQASKLESDKKRKHQESQILDFQQQLADLDEHRRQTLEQLEKSREELDHLSRSREQEEVQFSTMTRKITALEDQIVELTEQLQEETRLKIANINRCRQLEEEKNSMLDERDELENMKVQLQRDLQSSHNQLADARKKADEGIIMQLDEIKKKYSRDMENFQHQLEEKDTAIERANQSKKKAQQDNEDLNIELENLRASNRELEKRQKKFDQLLAEERANVQKALHERDSHAQESRDRETRILSLMNELETLKADFEQTDRQRRQQQQELNDLARSKDDAGKSAHEQERAKRLLEQELLEMKAQMEELEDHLQLAEDARLRLEVNIQAMKADNERALNNKDLKKKAGKREKDATPPGIPLRNTYVFAAKEA</sequence>
<protein>
    <recommendedName>
        <fullName evidence="16">Myosin motor domain-containing protein</fullName>
    </recommendedName>
</protein>
<dbReference type="PANTHER" id="PTHR13140:SF857">
    <property type="entry name" value="MYOSIN-11"/>
    <property type="match status" value="1"/>
</dbReference>
<keyword evidence="15" id="KW-1185">Reference proteome</keyword>
<evidence type="ECO:0000256" key="7">
    <source>
        <dbReference type="ARBA" id="ARBA00023175"/>
    </source>
</evidence>
<accession>A0A2A2KJ64</accession>
<organism evidence="14 15">
    <name type="scientific">Diploscapter pachys</name>
    <dbReference type="NCBI Taxonomy" id="2018661"/>
    <lineage>
        <taxon>Eukaryota</taxon>
        <taxon>Metazoa</taxon>
        <taxon>Ecdysozoa</taxon>
        <taxon>Nematoda</taxon>
        <taxon>Chromadorea</taxon>
        <taxon>Rhabditida</taxon>
        <taxon>Rhabditina</taxon>
        <taxon>Rhabditomorpha</taxon>
        <taxon>Rhabditoidea</taxon>
        <taxon>Rhabditidae</taxon>
        <taxon>Diploscapter</taxon>
    </lineage>
</organism>
<evidence type="ECO:0000256" key="1">
    <source>
        <dbReference type="ARBA" id="ARBA00008314"/>
    </source>
</evidence>
<dbReference type="CDD" id="cd01377">
    <property type="entry name" value="MYSc_class_II"/>
    <property type="match status" value="1"/>
</dbReference>
<dbReference type="PANTHER" id="PTHR13140">
    <property type="entry name" value="MYOSIN"/>
    <property type="match status" value="1"/>
</dbReference>
<evidence type="ECO:0000256" key="6">
    <source>
        <dbReference type="ARBA" id="ARBA00023123"/>
    </source>
</evidence>
<evidence type="ECO:0000256" key="9">
    <source>
        <dbReference type="PROSITE-ProRule" id="PRU00782"/>
    </source>
</evidence>
<dbReference type="GO" id="GO:0016020">
    <property type="term" value="C:membrane"/>
    <property type="evidence" value="ECO:0007669"/>
    <property type="project" value="TreeGrafter"/>
</dbReference>
<dbReference type="SUPFAM" id="SSF90257">
    <property type="entry name" value="Myosin rod fragments"/>
    <property type="match status" value="3"/>
</dbReference>
<dbReference type="InterPro" id="IPR027417">
    <property type="entry name" value="P-loop_NTPase"/>
</dbReference>
<dbReference type="EMBL" id="LIAE01008458">
    <property type="protein sequence ID" value="PAV73879.1"/>
    <property type="molecule type" value="Genomic_DNA"/>
</dbReference>
<keyword evidence="8 9" id="KW-0009">Actin-binding</keyword>
<dbReference type="InterPro" id="IPR002928">
    <property type="entry name" value="Myosin_tail"/>
</dbReference>
<keyword evidence="2 9" id="KW-0547">Nucleotide-binding</keyword>
<feature type="coiled-coil region" evidence="10">
    <location>
        <begin position="990"/>
        <end position="1241"/>
    </location>
</feature>
<feature type="region of interest" description="Disordered" evidence="11">
    <location>
        <begin position="1596"/>
        <end position="1630"/>
    </location>
</feature>
<feature type="region of interest" description="Disordered" evidence="11">
    <location>
        <begin position="837"/>
        <end position="858"/>
    </location>
</feature>
<feature type="domain" description="Myosin N-terminal SH3-like" evidence="13">
    <location>
        <begin position="24"/>
        <end position="74"/>
    </location>
</feature>
<dbReference type="Pfam" id="PF00063">
    <property type="entry name" value="Myosin_head"/>
    <property type="match status" value="2"/>
</dbReference>
<keyword evidence="3 9" id="KW-0067">ATP-binding</keyword>
<dbReference type="OrthoDB" id="10254995at2759"/>
<dbReference type="Gene3D" id="2.30.30.360">
    <property type="entry name" value="Myosin S1 fragment, N-terminal"/>
    <property type="match status" value="1"/>
</dbReference>
<feature type="region of interest" description="Disordered" evidence="11">
    <location>
        <begin position="870"/>
        <end position="927"/>
    </location>
</feature>
<keyword evidence="7 9" id="KW-0505">Motor protein</keyword>
<dbReference type="PROSITE" id="PS51456">
    <property type="entry name" value="MYOSIN_MOTOR"/>
    <property type="match status" value="1"/>
</dbReference>
<dbReference type="Pfam" id="PF02736">
    <property type="entry name" value="Myosin_N"/>
    <property type="match status" value="1"/>
</dbReference>
<dbReference type="Gene3D" id="1.10.10.820">
    <property type="match status" value="1"/>
</dbReference>
<keyword evidence="4" id="KW-0112">Calmodulin-binding</keyword>
<dbReference type="GO" id="GO:0000146">
    <property type="term" value="F:microfilament motor activity"/>
    <property type="evidence" value="ECO:0007669"/>
    <property type="project" value="TreeGrafter"/>
</dbReference>
<dbReference type="Gene3D" id="3.40.850.10">
    <property type="entry name" value="Kinesin motor domain"/>
    <property type="match status" value="1"/>
</dbReference>
<dbReference type="GO" id="GO:0005516">
    <property type="term" value="F:calmodulin binding"/>
    <property type="evidence" value="ECO:0007669"/>
    <property type="project" value="UniProtKB-KW"/>
</dbReference>
<dbReference type="FunFam" id="3.40.850.10:FF:000101">
    <property type="entry name" value="Slow myosin heavy chain 2"/>
    <property type="match status" value="1"/>
</dbReference>
<feature type="region of interest" description="Actin-binding" evidence="9">
    <location>
        <begin position="619"/>
        <end position="641"/>
    </location>
</feature>
<dbReference type="GO" id="GO:0060972">
    <property type="term" value="P:left/right pattern formation"/>
    <property type="evidence" value="ECO:0007669"/>
    <property type="project" value="UniProtKB-ARBA"/>
</dbReference>
<reference evidence="14 15" key="1">
    <citation type="journal article" date="2017" name="Curr. Biol.">
        <title>Genome architecture and evolution of a unichromosomal asexual nematode.</title>
        <authorList>
            <person name="Fradin H."/>
            <person name="Zegar C."/>
            <person name="Gutwein M."/>
            <person name="Lucas J."/>
            <person name="Kovtun M."/>
            <person name="Corcoran D."/>
            <person name="Baugh L.R."/>
            <person name="Kiontke K."/>
            <person name="Gunsalus K."/>
            <person name="Fitch D.H."/>
            <person name="Piano F."/>
        </authorList>
    </citation>
    <scope>NUCLEOTIDE SEQUENCE [LARGE SCALE GENOMIC DNA]</scope>
    <source>
        <strain evidence="14">PF1309</strain>
    </source>
</reference>
<dbReference type="GO" id="GO:0051015">
    <property type="term" value="F:actin filament binding"/>
    <property type="evidence" value="ECO:0007669"/>
    <property type="project" value="InterPro"/>
</dbReference>
<feature type="compositionally biased region" description="Basic and acidic residues" evidence="11">
    <location>
        <begin position="837"/>
        <end position="850"/>
    </location>
</feature>
<evidence type="ECO:0000256" key="10">
    <source>
        <dbReference type="SAM" id="Coils"/>
    </source>
</evidence>
<comment type="similarity">
    <text evidence="1 9">Belongs to the TRAFAC class myosin-kinesin ATPase superfamily. Myosin family.</text>
</comment>
<evidence type="ECO:0000256" key="5">
    <source>
        <dbReference type="ARBA" id="ARBA00023054"/>
    </source>
</evidence>
<feature type="compositionally biased region" description="Basic and acidic residues" evidence="11">
    <location>
        <begin position="1614"/>
        <end position="1630"/>
    </location>
</feature>
<gene>
    <name evidence="14" type="ORF">WR25_16064</name>
</gene>
<evidence type="ECO:0000259" key="13">
    <source>
        <dbReference type="PROSITE" id="PS51844"/>
    </source>
</evidence>
<evidence type="ECO:0000256" key="2">
    <source>
        <dbReference type="ARBA" id="ARBA00022741"/>
    </source>
</evidence>
<dbReference type="GO" id="GO:0005524">
    <property type="term" value="F:ATP binding"/>
    <property type="evidence" value="ECO:0007669"/>
    <property type="project" value="UniProtKB-UniRule"/>
</dbReference>
<feature type="compositionally biased region" description="Basic and acidic residues" evidence="11">
    <location>
        <begin position="1596"/>
        <end position="1605"/>
    </location>
</feature>
<dbReference type="PRINTS" id="PR00193">
    <property type="entry name" value="MYOSINHEAVY"/>
</dbReference>
<comment type="caution">
    <text evidence="14">The sequence shown here is derived from an EMBL/GenBank/DDBJ whole genome shotgun (WGS) entry which is preliminary data.</text>
</comment>